<reference evidence="2" key="1">
    <citation type="submission" date="2016-10" db="EMBL/GenBank/DDBJ databases">
        <authorList>
            <person name="Varghese N."/>
            <person name="Submissions S."/>
        </authorList>
    </citation>
    <scope>NUCLEOTIDE SEQUENCE [LARGE SCALE GENOMIC DNA]</scope>
    <source>
        <strain evidence="2">DSM 100420</strain>
    </source>
</reference>
<evidence type="ECO:0000313" key="1">
    <source>
        <dbReference type="EMBL" id="SDY40514.1"/>
    </source>
</evidence>
<dbReference type="AlphaFoldDB" id="A0A1H3JMQ0"/>
<dbReference type="Proteomes" id="UP000198914">
    <property type="component" value="Unassembled WGS sequence"/>
</dbReference>
<dbReference type="STRING" id="1244108.SAMN05444004_101368"/>
<organism evidence="1 2">
    <name type="scientific">Jannaschia faecimaris</name>
    <dbReference type="NCBI Taxonomy" id="1244108"/>
    <lineage>
        <taxon>Bacteria</taxon>
        <taxon>Pseudomonadati</taxon>
        <taxon>Pseudomonadota</taxon>
        <taxon>Alphaproteobacteria</taxon>
        <taxon>Rhodobacterales</taxon>
        <taxon>Roseobacteraceae</taxon>
        <taxon>Jannaschia</taxon>
    </lineage>
</organism>
<evidence type="ECO:0000313" key="2">
    <source>
        <dbReference type="Proteomes" id="UP000198914"/>
    </source>
</evidence>
<sequence>MKTMFIAFAAALLIAVVADVGLDRIGFSSAERQSTDSVRLD</sequence>
<dbReference type="EMBL" id="FNPX01000001">
    <property type="protein sequence ID" value="SDY40514.1"/>
    <property type="molecule type" value="Genomic_DNA"/>
</dbReference>
<dbReference type="RefSeq" id="WP_280140279.1">
    <property type="nucleotide sequence ID" value="NZ_FNPX01000001.1"/>
</dbReference>
<protein>
    <submittedName>
        <fullName evidence="1">Uncharacterized protein</fullName>
    </submittedName>
</protein>
<name>A0A1H3JMQ0_9RHOB</name>
<gene>
    <name evidence="1" type="ORF">SAMN05444004_101368</name>
</gene>
<proteinExistence type="predicted"/>
<keyword evidence="2" id="KW-1185">Reference proteome</keyword>
<accession>A0A1H3JMQ0</accession>